<gene>
    <name evidence="1" type="ORF">NE686_17490</name>
</gene>
<keyword evidence="2" id="KW-1185">Reference proteome</keyword>
<dbReference type="RefSeq" id="WP_256312490.1">
    <property type="nucleotide sequence ID" value="NZ_JANGAC010000016.1"/>
</dbReference>
<evidence type="ECO:0008006" key="3">
    <source>
        <dbReference type="Google" id="ProtNLM"/>
    </source>
</evidence>
<dbReference type="EMBL" id="JANGAC010000016">
    <property type="protein sequence ID" value="MCQ4924899.1"/>
    <property type="molecule type" value="Genomic_DNA"/>
</dbReference>
<comment type="caution">
    <text evidence="1">The sequence shown here is derived from an EMBL/GenBank/DDBJ whole genome shotgun (WGS) entry which is preliminary data.</text>
</comment>
<organism evidence="1 2">
    <name type="scientific">Tissierella carlieri</name>
    <dbReference type="NCBI Taxonomy" id="689904"/>
    <lineage>
        <taxon>Bacteria</taxon>
        <taxon>Bacillati</taxon>
        <taxon>Bacillota</taxon>
        <taxon>Tissierellia</taxon>
        <taxon>Tissierellales</taxon>
        <taxon>Tissierellaceae</taxon>
        <taxon>Tissierella</taxon>
    </lineage>
</organism>
<evidence type="ECO:0000313" key="2">
    <source>
        <dbReference type="Proteomes" id="UP001524478"/>
    </source>
</evidence>
<dbReference type="Proteomes" id="UP001524478">
    <property type="component" value="Unassembled WGS sequence"/>
</dbReference>
<sequence length="229" mass="26105">MKRLILILVITLTAITLTGCMDEKEYSYTSQEVEDLFVRKKIKSLGLNDNQEGSIVGSMRGSMSSFSLGYGYGSGYTRGSVRGNMEEVTYYYVYVEEQKDKYLLQKFDATATYISESNEQPYLEQKVRTIVVDREALNGKSYNFKVDERMVSPRSLLNLSSGFYVGEQLYNEVNIDLLEKDSRDQLIEIFPELNDENKVLLISIGDETTLYVPKGTIVTEYNADVQNVN</sequence>
<proteinExistence type="predicted"/>
<protein>
    <recommendedName>
        <fullName evidence="3">Lipoprotein</fullName>
    </recommendedName>
</protein>
<dbReference type="PROSITE" id="PS51257">
    <property type="entry name" value="PROKAR_LIPOPROTEIN"/>
    <property type="match status" value="1"/>
</dbReference>
<accession>A0ABT1SEQ6</accession>
<name>A0ABT1SEQ6_9FIRM</name>
<reference evidence="1 2" key="1">
    <citation type="submission" date="2022-06" db="EMBL/GenBank/DDBJ databases">
        <title>Isolation of gut microbiota from human fecal samples.</title>
        <authorList>
            <person name="Pamer E.G."/>
            <person name="Barat B."/>
            <person name="Waligurski E."/>
            <person name="Medina S."/>
            <person name="Paddock L."/>
            <person name="Mostad J."/>
        </authorList>
    </citation>
    <scope>NUCLEOTIDE SEQUENCE [LARGE SCALE GENOMIC DNA]</scope>
    <source>
        <strain evidence="1 2">DFI.7.95</strain>
    </source>
</reference>
<evidence type="ECO:0000313" key="1">
    <source>
        <dbReference type="EMBL" id="MCQ4924899.1"/>
    </source>
</evidence>